<dbReference type="Gene3D" id="3.30.750.24">
    <property type="entry name" value="STAS domain"/>
    <property type="match status" value="1"/>
</dbReference>
<evidence type="ECO:0000259" key="4">
    <source>
        <dbReference type="PROSITE" id="PS50801"/>
    </source>
</evidence>
<dbReference type="InterPro" id="IPR036513">
    <property type="entry name" value="STAS_dom_sf"/>
</dbReference>
<organism evidence="5">
    <name type="scientific">Ignavibacterium album</name>
    <dbReference type="NCBI Taxonomy" id="591197"/>
    <lineage>
        <taxon>Bacteria</taxon>
        <taxon>Pseudomonadati</taxon>
        <taxon>Ignavibacteriota</taxon>
        <taxon>Ignavibacteria</taxon>
        <taxon>Ignavibacteriales</taxon>
        <taxon>Ignavibacteriaceae</taxon>
        <taxon>Ignavibacterium</taxon>
    </lineage>
</organism>
<dbReference type="AlphaFoldDB" id="A0A7V2ZHQ8"/>
<sequence>MYIEKKNIGDVLIETLNLHRATLREAEEFKQQLTEDIELGNRKIVVDLSACEFIDSTFLGALVVSLKKVTNLGGDLRLVGFQPAVKSMFELTRMHRVFETFSSVEEAVNSFGS</sequence>
<dbReference type="NCBIfam" id="TIGR00377">
    <property type="entry name" value="ant_ant_sig"/>
    <property type="match status" value="1"/>
</dbReference>
<keyword evidence="3" id="KW-0175">Coiled coil</keyword>
<dbReference type="PROSITE" id="PS50801">
    <property type="entry name" value="STAS"/>
    <property type="match status" value="1"/>
</dbReference>
<dbReference type="PANTHER" id="PTHR33495">
    <property type="entry name" value="ANTI-SIGMA FACTOR ANTAGONIST TM_1081-RELATED-RELATED"/>
    <property type="match status" value="1"/>
</dbReference>
<dbReference type="InterPro" id="IPR002645">
    <property type="entry name" value="STAS_dom"/>
</dbReference>
<feature type="coiled-coil region" evidence="3">
    <location>
        <begin position="16"/>
        <end position="43"/>
    </location>
</feature>
<accession>A0A7V2ZHQ8</accession>
<gene>
    <name evidence="5" type="ORF">ENS31_01195</name>
</gene>
<evidence type="ECO:0000256" key="1">
    <source>
        <dbReference type="ARBA" id="ARBA00009013"/>
    </source>
</evidence>
<dbReference type="RefSeq" id="WP_304146139.1">
    <property type="nucleotide sequence ID" value="NZ_JAOAIE010000071.1"/>
</dbReference>
<comment type="caution">
    <text evidence="5">The sequence shown here is derived from an EMBL/GenBank/DDBJ whole genome shotgun (WGS) entry which is preliminary data.</text>
</comment>
<dbReference type="InterPro" id="IPR003658">
    <property type="entry name" value="Anti-sigma_ant"/>
</dbReference>
<reference evidence="5" key="1">
    <citation type="journal article" date="2020" name="mSystems">
        <title>Genome- and Community-Level Interaction Insights into Carbon Utilization and Element Cycling Functions of Hydrothermarchaeota in Hydrothermal Sediment.</title>
        <authorList>
            <person name="Zhou Z."/>
            <person name="Liu Y."/>
            <person name="Xu W."/>
            <person name="Pan J."/>
            <person name="Luo Z.H."/>
            <person name="Li M."/>
        </authorList>
    </citation>
    <scope>NUCLEOTIDE SEQUENCE [LARGE SCALE GENOMIC DNA]</scope>
    <source>
        <strain evidence="5">SpSt-479</strain>
    </source>
</reference>
<feature type="domain" description="STAS" evidence="4">
    <location>
        <begin position="26"/>
        <end position="111"/>
    </location>
</feature>
<evidence type="ECO:0000256" key="2">
    <source>
        <dbReference type="RuleBase" id="RU003749"/>
    </source>
</evidence>
<dbReference type="EMBL" id="DSUJ01000002">
    <property type="protein sequence ID" value="HFI90126.1"/>
    <property type="molecule type" value="Genomic_DNA"/>
</dbReference>
<protein>
    <recommendedName>
        <fullName evidence="2">Anti-sigma factor antagonist</fullName>
    </recommendedName>
</protein>
<dbReference type="PANTHER" id="PTHR33495:SF2">
    <property type="entry name" value="ANTI-SIGMA FACTOR ANTAGONIST TM_1081-RELATED"/>
    <property type="match status" value="1"/>
</dbReference>
<dbReference type="GO" id="GO:0043856">
    <property type="term" value="F:anti-sigma factor antagonist activity"/>
    <property type="evidence" value="ECO:0007669"/>
    <property type="project" value="InterPro"/>
</dbReference>
<proteinExistence type="inferred from homology"/>
<name>A0A7V2ZHQ8_9BACT</name>
<evidence type="ECO:0000313" key="5">
    <source>
        <dbReference type="EMBL" id="HFI90126.1"/>
    </source>
</evidence>
<comment type="similarity">
    <text evidence="1 2">Belongs to the anti-sigma-factor antagonist family.</text>
</comment>
<dbReference type="SUPFAM" id="SSF52091">
    <property type="entry name" value="SpoIIaa-like"/>
    <property type="match status" value="1"/>
</dbReference>
<dbReference type="Pfam" id="PF01740">
    <property type="entry name" value="STAS"/>
    <property type="match status" value="1"/>
</dbReference>
<dbReference type="CDD" id="cd07043">
    <property type="entry name" value="STAS_anti-anti-sigma_factors"/>
    <property type="match status" value="1"/>
</dbReference>
<evidence type="ECO:0000256" key="3">
    <source>
        <dbReference type="SAM" id="Coils"/>
    </source>
</evidence>